<evidence type="ECO:0000313" key="2">
    <source>
        <dbReference type="EMBL" id="GGY76721.1"/>
    </source>
</evidence>
<protein>
    <recommendedName>
        <fullName evidence="4">DUF1631 domain-containing protein</fullName>
    </recommendedName>
</protein>
<feature type="coiled-coil region" evidence="1">
    <location>
        <begin position="403"/>
        <end position="496"/>
    </location>
</feature>
<dbReference type="Pfam" id="PF07793">
    <property type="entry name" value="DUF1631"/>
    <property type="match status" value="2"/>
</dbReference>
<keyword evidence="1" id="KW-0175">Coiled coil</keyword>
<accession>A0ABQ3B731</accession>
<dbReference type="InterPro" id="IPR012434">
    <property type="entry name" value="DUF1631"/>
</dbReference>
<organism evidence="2 3">
    <name type="scientific">Cellvibrio zantedeschiae</name>
    <dbReference type="NCBI Taxonomy" id="1237077"/>
    <lineage>
        <taxon>Bacteria</taxon>
        <taxon>Pseudomonadati</taxon>
        <taxon>Pseudomonadota</taxon>
        <taxon>Gammaproteobacteria</taxon>
        <taxon>Cellvibrionales</taxon>
        <taxon>Cellvibrionaceae</taxon>
        <taxon>Cellvibrio</taxon>
    </lineage>
</organism>
<sequence length="591" mass="66807">MQPNFSIQNILQGNVAELEQLLRSAAAPSPVASLRTTTAEKLCSFVLKGDQFDLELSHQLIALQHALSPQIAQDDAFYCNPDHPLRSALQLILSRANIWYARDSKISQQFLEKLSEFIQVCVRGDLHNLRTAQQEFQRWLDSEDKRAAMLETRLCETEVNHFKMMSAEARVLDLINASLAFKLFPQDLSAGIANVLKSELLHSYFTAGSENPFWKKWQRLLPMLGKVFVTINLQERSEEDEQSLYRTIPALLNELETSLTLPTSNPDTYRQWVEGLSEQLMLAIKKQSIQCEAFVALSYPEGHNNLNTRVTSDLLQQTHNLVEGDWILFSGEHGQMIRCKLAMKSTEIDQLLFVDHTGRKVMNKSVKDFAVCLSTGIAKKLAPISIEETIAKILQALVDLFQHKQTQLQAQEQARQAKELADAELQRQAEEKRKQEIEAETKRQIVAKLAERQAAAQKALAEAAALAEERARRAAELKLEQERVRLQLEAEQAAEHLQRVQLANINISSLNLGARVELIINNEPVRCKLAVIIAASGKYIFVDNLGRKVAELQREHLVQAILDNQLSLLNNGDSFDDQLVKVIRGLRKDIS</sequence>
<keyword evidence="3" id="KW-1185">Reference proteome</keyword>
<evidence type="ECO:0000313" key="3">
    <source>
        <dbReference type="Proteomes" id="UP000619761"/>
    </source>
</evidence>
<dbReference type="Proteomes" id="UP000619761">
    <property type="component" value="Unassembled WGS sequence"/>
</dbReference>
<gene>
    <name evidence="2" type="ORF">GCM10011613_21520</name>
</gene>
<dbReference type="RefSeq" id="WP_189418506.1">
    <property type="nucleotide sequence ID" value="NZ_BMYZ01000002.1"/>
</dbReference>
<name>A0ABQ3B731_9GAMM</name>
<comment type="caution">
    <text evidence="2">The sequence shown here is derived from an EMBL/GenBank/DDBJ whole genome shotgun (WGS) entry which is preliminary data.</text>
</comment>
<reference evidence="3" key="1">
    <citation type="journal article" date="2019" name="Int. J. Syst. Evol. Microbiol.">
        <title>The Global Catalogue of Microorganisms (GCM) 10K type strain sequencing project: providing services to taxonomists for standard genome sequencing and annotation.</title>
        <authorList>
            <consortium name="The Broad Institute Genomics Platform"/>
            <consortium name="The Broad Institute Genome Sequencing Center for Infectious Disease"/>
            <person name="Wu L."/>
            <person name="Ma J."/>
        </authorList>
    </citation>
    <scope>NUCLEOTIDE SEQUENCE [LARGE SCALE GENOMIC DNA]</scope>
    <source>
        <strain evidence="3">KCTC 32239</strain>
    </source>
</reference>
<evidence type="ECO:0008006" key="4">
    <source>
        <dbReference type="Google" id="ProtNLM"/>
    </source>
</evidence>
<dbReference type="EMBL" id="BMYZ01000002">
    <property type="protein sequence ID" value="GGY76721.1"/>
    <property type="molecule type" value="Genomic_DNA"/>
</dbReference>
<proteinExistence type="predicted"/>
<evidence type="ECO:0000256" key="1">
    <source>
        <dbReference type="SAM" id="Coils"/>
    </source>
</evidence>